<feature type="region of interest" description="Disordered" evidence="1">
    <location>
        <begin position="100"/>
        <end position="144"/>
    </location>
</feature>
<name>A0A8M1KJW1_CLUHA</name>
<dbReference type="InterPro" id="IPR028106">
    <property type="entry name" value="DUF4578"/>
</dbReference>
<organism evidence="2 3">
    <name type="scientific">Clupea harengus</name>
    <name type="common">Atlantic herring</name>
    <dbReference type="NCBI Taxonomy" id="7950"/>
    <lineage>
        <taxon>Eukaryota</taxon>
        <taxon>Metazoa</taxon>
        <taxon>Chordata</taxon>
        <taxon>Craniata</taxon>
        <taxon>Vertebrata</taxon>
        <taxon>Euteleostomi</taxon>
        <taxon>Actinopterygii</taxon>
        <taxon>Neopterygii</taxon>
        <taxon>Teleostei</taxon>
        <taxon>Clupei</taxon>
        <taxon>Clupeiformes</taxon>
        <taxon>Clupeoidei</taxon>
        <taxon>Clupeidae</taxon>
        <taxon>Clupea</taxon>
    </lineage>
</organism>
<reference evidence="3" key="1">
    <citation type="submission" date="2025-08" db="UniProtKB">
        <authorList>
            <consortium name="RefSeq"/>
        </authorList>
    </citation>
    <scope>IDENTIFICATION</scope>
</reference>
<dbReference type="RefSeq" id="XP_042564351.1">
    <property type="nucleotide sequence ID" value="XM_042708417.1"/>
</dbReference>
<evidence type="ECO:0000313" key="2">
    <source>
        <dbReference type="Proteomes" id="UP000515152"/>
    </source>
</evidence>
<dbReference type="AlphaFoldDB" id="A0A8M1KJW1"/>
<keyword evidence="2" id="KW-1185">Reference proteome</keyword>
<evidence type="ECO:0000256" key="1">
    <source>
        <dbReference type="SAM" id="MobiDB-lite"/>
    </source>
</evidence>
<dbReference type="PANTHER" id="PTHR37342">
    <property type="entry name" value="HYPOTHETICAL PROTEIN LOC689959"/>
    <property type="match status" value="1"/>
</dbReference>
<feature type="region of interest" description="Disordered" evidence="1">
    <location>
        <begin position="23"/>
        <end position="45"/>
    </location>
</feature>
<protein>
    <submittedName>
        <fullName evidence="3">Uncharacterized protein zgc:193711</fullName>
    </submittedName>
</protein>
<dbReference type="KEGG" id="char:122133071"/>
<dbReference type="OrthoDB" id="8846498at2759"/>
<dbReference type="Proteomes" id="UP000515152">
    <property type="component" value="Chromosome 8"/>
</dbReference>
<dbReference type="PANTHER" id="PTHR37342:SF1">
    <property type="entry name" value="CHROMOSOME 11 OPEN READING FRAME 52"/>
    <property type="match status" value="1"/>
</dbReference>
<evidence type="ECO:0000313" key="3">
    <source>
        <dbReference type="RefSeq" id="XP_042564351.1"/>
    </source>
</evidence>
<dbReference type="GeneID" id="122133071"/>
<accession>A0A8M1KJW1</accession>
<sequence>MGNNITRTIDKWGVNPRKITLRSKKRKGAQPIPQQTADVHHDSAVDEPVYARVNKKRRPEDELHYAEIQVVQPRQMASRGRQRPPPVRETEYATVDFNTTAHTMAPIPTKSEPADILIPPGALQRPKPKSYRKRTPSPGGAVLV</sequence>
<dbReference type="GO" id="GO:0070062">
    <property type="term" value="C:extracellular exosome"/>
    <property type="evidence" value="ECO:0007669"/>
    <property type="project" value="TreeGrafter"/>
</dbReference>
<proteinExistence type="predicted"/>
<gene>
    <name evidence="3" type="primary">zgc:193711</name>
</gene>
<feature type="compositionally biased region" description="Basic residues" evidence="1">
    <location>
        <begin position="126"/>
        <end position="135"/>
    </location>
</feature>